<dbReference type="Proteomes" id="UP000257109">
    <property type="component" value="Unassembled WGS sequence"/>
</dbReference>
<gene>
    <name evidence="1" type="ORF">CR513_12053</name>
</gene>
<keyword evidence="2" id="KW-1185">Reference proteome</keyword>
<protein>
    <submittedName>
        <fullName evidence="1">Uncharacterized protein</fullName>
    </submittedName>
</protein>
<name>A0A371HNA1_MUCPR</name>
<dbReference type="EMBL" id="QJKJ01002114">
    <property type="protein sequence ID" value="RDY04257.1"/>
    <property type="molecule type" value="Genomic_DNA"/>
</dbReference>
<sequence length="72" mass="8423">LVKTSLKISLLIIFDLTFENLFHVGRQGNLGREFKIPYSLTCKTYCSCNVESSLWSKLQIQKREKLYKCNFS</sequence>
<feature type="non-terminal residue" evidence="1">
    <location>
        <position position="1"/>
    </location>
</feature>
<feature type="non-terminal residue" evidence="1">
    <location>
        <position position="72"/>
    </location>
</feature>
<organism evidence="1 2">
    <name type="scientific">Mucuna pruriens</name>
    <name type="common">Velvet bean</name>
    <name type="synonym">Dolichos pruriens</name>
    <dbReference type="NCBI Taxonomy" id="157652"/>
    <lineage>
        <taxon>Eukaryota</taxon>
        <taxon>Viridiplantae</taxon>
        <taxon>Streptophyta</taxon>
        <taxon>Embryophyta</taxon>
        <taxon>Tracheophyta</taxon>
        <taxon>Spermatophyta</taxon>
        <taxon>Magnoliopsida</taxon>
        <taxon>eudicotyledons</taxon>
        <taxon>Gunneridae</taxon>
        <taxon>Pentapetalae</taxon>
        <taxon>rosids</taxon>
        <taxon>fabids</taxon>
        <taxon>Fabales</taxon>
        <taxon>Fabaceae</taxon>
        <taxon>Papilionoideae</taxon>
        <taxon>50 kb inversion clade</taxon>
        <taxon>NPAAA clade</taxon>
        <taxon>indigoferoid/millettioid clade</taxon>
        <taxon>Phaseoleae</taxon>
        <taxon>Mucuna</taxon>
    </lineage>
</organism>
<comment type="caution">
    <text evidence="1">The sequence shown here is derived from an EMBL/GenBank/DDBJ whole genome shotgun (WGS) entry which is preliminary data.</text>
</comment>
<reference evidence="1" key="1">
    <citation type="submission" date="2018-05" db="EMBL/GenBank/DDBJ databases">
        <title>Draft genome of Mucuna pruriens seed.</title>
        <authorList>
            <person name="Nnadi N.E."/>
            <person name="Vos R."/>
            <person name="Hasami M.H."/>
            <person name="Devisetty U.K."/>
            <person name="Aguiy J.C."/>
        </authorList>
    </citation>
    <scope>NUCLEOTIDE SEQUENCE [LARGE SCALE GENOMIC DNA]</scope>
    <source>
        <strain evidence="1">JCA_2017</strain>
    </source>
</reference>
<proteinExistence type="predicted"/>
<evidence type="ECO:0000313" key="1">
    <source>
        <dbReference type="EMBL" id="RDY04257.1"/>
    </source>
</evidence>
<accession>A0A371HNA1</accession>
<evidence type="ECO:0000313" key="2">
    <source>
        <dbReference type="Proteomes" id="UP000257109"/>
    </source>
</evidence>
<dbReference type="AlphaFoldDB" id="A0A371HNA1"/>